<dbReference type="GO" id="GO:0005886">
    <property type="term" value="C:plasma membrane"/>
    <property type="evidence" value="ECO:0007669"/>
    <property type="project" value="UniProtKB-SubCell"/>
</dbReference>
<dbReference type="PANTHER" id="PTHR30329:SF21">
    <property type="entry name" value="LIPOPROTEIN YIAD-RELATED"/>
    <property type="match status" value="1"/>
</dbReference>
<evidence type="ECO:0000313" key="12">
    <source>
        <dbReference type="EMBL" id="CAL61471.1"/>
    </source>
</evidence>
<keyword evidence="3" id="KW-1003">Cell membrane</keyword>
<dbReference type="Proteomes" id="UP000006697">
    <property type="component" value="Chromosome"/>
</dbReference>
<keyword evidence="5 10" id="KW-1133">Transmembrane helix</keyword>
<dbReference type="InterPro" id="IPR036737">
    <property type="entry name" value="OmpA-like_sf"/>
</dbReference>
<proteinExistence type="inferred from homology"/>
<dbReference type="SUPFAM" id="SSF103088">
    <property type="entry name" value="OmpA-like"/>
    <property type="match status" value="1"/>
</dbReference>
<feature type="coiled-coil region" evidence="8">
    <location>
        <begin position="111"/>
        <end position="139"/>
    </location>
</feature>
<feature type="transmembrane region" description="Helical" evidence="10">
    <location>
        <begin position="28"/>
        <end position="47"/>
    </location>
</feature>
<evidence type="ECO:0000256" key="3">
    <source>
        <dbReference type="ARBA" id="ARBA00022475"/>
    </source>
</evidence>
<evidence type="ECO:0000259" key="11">
    <source>
        <dbReference type="PROSITE" id="PS51123"/>
    </source>
</evidence>
<evidence type="ECO:0000256" key="2">
    <source>
        <dbReference type="ARBA" id="ARBA00008914"/>
    </source>
</evidence>
<accession>A4G4N4</accession>
<organism evidence="12 13">
    <name type="scientific">Herminiimonas arsenicoxydans</name>
    <dbReference type="NCBI Taxonomy" id="204773"/>
    <lineage>
        <taxon>Bacteria</taxon>
        <taxon>Pseudomonadati</taxon>
        <taxon>Pseudomonadota</taxon>
        <taxon>Betaproteobacteria</taxon>
        <taxon>Burkholderiales</taxon>
        <taxon>Oxalobacteraceae</taxon>
        <taxon>Herminiimonas</taxon>
    </lineage>
</organism>
<comment type="similarity">
    <text evidence="2">Belongs to the MotB family.</text>
</comment>
<evidence type="ECO:0000256" key="7">
    <source>
        <dbReference type="PROSITE-ProRule" id="PRU00473"/>
    </source>
</evidence>
<dbReference type="InterPro" id="IPR006665">
    <property type="entry name" value="OmpA-like"/>
</dbReference>
<evidence type="ECO:0000313" key="13">
    <source>
        <dbReference type="Proteomes" id="UP000006697"/>
    </source>
</evidence>
<dbReference type="InterPro" id="IPR025713">
    <property type="entry name" value="MotB-like_N_dom"/>
</dbReference>
<dbReference type="InterPro" id="IPR050330">
    <property type="entry name" value="Bact_OuterMem_StrucFunc"/>
</dbReference>
<evidence type="ECO:0000256" key="5">
    <source>
        <dbReference type="ARBA" id="ARBA00022989"/>
    </source>
</evidence>
<dbReference type="KEGG" id="har:HEAR1298"/>
<dbReference type="Pfam" id="PF13677">
    <property type="entry name" value="MotB_plug"/>
    <property type="match status" value="1"/>
</dbReference>
<evidence type="ECO:0000256" key="1">
    <source>
        <dbReference type="ARBA" id="ARBA00004162"/>
    </source>
</evidence>
<evidence type="ECO:0000256" key="4">
    <source>
        <dbReference type="ARBA" id="ARBA00022692"/>
    </source>
</evidence>
<keyword evidence="8" id="KW-0175">Coiled coil</keyword>
<feature type="domain" description="OmpA-like" evidence="11">
    <location>
        <begin position="159"/>
        <end position="279"/>
    </location>
</feature>
<keyword evidence="4 10" id="KW-0812">Transmembrane</keyword>
<dbReference type="PROSITE" id="PS51123">
    <property type="entry name" value="OMPA_2"/>
    <property type="match status" value="1"/>
</dbReference>
<evidence type="ECO:0000256" key="10">
    <source>
        <dbReference type="SAM" id="Phobius"/>
    </source>
</evidence>
<evidence type="ECO:0000256" key="9">
    <source>
        <dbReference type="SAM" id="MobiDB-lite"/>
    </source>
</evidence>
<gene>
    <name evidence="12" type="primary">motB1</name>
    <name evidence="12" type="ordered locus">HEAR1298</name>
</gene>
<reference evidence="12 13" key="1">
    <citation type="journal article" date="2007" name="PLoS Genet.">
        <title>A tale of two oxidation states: bacterial colonization of arsenic-rich environments.</title>
        <authorList>
            <person name="Muller D."/>
            <person name="Medigue C."/>
            <person name="Koechler S."/>
            <person name="Barbe V."/>
            <person name="Barakat M."/>
            <person name="Talla E."/>
            <person name="Bonnefoy V."/>
            <person name="Krin E."/>
            <person name="Arsene-Ploetze F."/>
            <person name="Carapito C."/>
            <person name="Chandler M."/>
            <person name="Cournoyer B."/>
            <person name="Cruveiller S."/>
            <person name="Dossat C."/>
            <person name="Duval S."/>
            <person name="Heymann M."/>
            <person name="Leize E."/>
            <person name="Lieutaud A."/>
            <person name="Lievremont D."/>
            <person name="Makita Y."/>
            <person name="Mangenot S."/>
            <person name="Nitschke W."/>
            <person name="Ortet P."/>
            <person name="Perdrial N."/>
            <person name="Schoepp B."/>
            <person name="Siguier N."/>
            <person name="Simeonova D.D."/>
            <person name="Rouy Z."/>
            <person name="Segurens B."/>
            <person name="Turlin E."/>
            <person name="Vallenet D."/>
            <person name="Van Dorsselaer A."/>
            <person name="Weiss S."/>
            <person name="Weissenbach J."/>
            <person name="Lett M.C."/>
            <person name="Danchin A."/>
            <person name="Bertin P.N."/>
        </authorList>
    </citation>
    <scope>NUCLEOTIDE SEQUENCE [LARGE SCALE GENOMIC DNA]</scope>
    <source>
        <strain evidence="13">ULPAs1</strain>
    </source>
</reference>
<dbReference type="AlphaFoldDB" id="A4G4N4"/>
<feature type="region of interest" description="Disordered" evidence="9">
    <location>
        <begin position="307"/>
        <end position="327"/>
    </location>
</feature>
<name>A4G4N4_HERAR</name>
<evidence type="ECO:0000256" key="6">
    <source>
        <dbReference type="ARBA" id="ARBA00023136"/>
    </source>
</evidence>
<dbReference type="Gene3D" id="3.30.1330.60">
    <property type="entry name" value="OmpA-like domain"/>
    <property type="match status" value="1"/>
</dbReference>
<dbReference type="NCBIfam" id="NF006548">
    <property type="entry name" value="PRK09041.1"/>
    <property type="match status" value="1"/>
</dbReference>
<evidence type="ECO:0000256" key="8">
    <source>
        <dbReference type="SAM" id="Coils"/>
    </source>
</evidence>
<dbReference type="OrthoDB" id="9809186at2"/>
<feature type="region of interest" description="Disordered" evidence="9">
    <location>
        <begin position="200"/>
        <end position="220"/>
    </location>
</feature>
<dbReference type="HOGENOM" id="CLU_016890_3_1_4"/>
<comment type="subcellular location">
    <subcellularLocation>
        <location evidence="1">Cell membrane</location>
        <topology evidence="1">Single-pass membrane protein</topology>
    </subcellularLocation>
</comment>
<sequence>MADEGLRPIIVKRIKKSGGGHHGGAWKIAYADFVTAMMAFFLLMWLLGSTTKGNLQGIADYFSTPLKVAMAGGSGSGDATSVIKGGGKDMTRIDGQQKKGENLTPTKSLNLKDAEAELERQEMNRLKSLKERIEEAIDSIPSLRQYKNQLLLDITSEGLRIQIVDEKNRPMFALSKADLQPYTKLILHEIAKTLNDIPNRISLSGHTDATPYSSGEKSYSNWELSSDRANASRRELIAGGMEEAKMLRVVGLSSAVLFDQKDPLNPINRRISIIVMNKKTEDSITKANRTLDVVSEATAKQTVENGVNPSVAAQPAPLAATPAGAQK</sequence>
<dbReference type="PANTHER" id="PTHR30329">
    <property type="entry name" value="STATOR ELEMENT OF FLAGELLAR MOTOR COMPLEX"/>
    <property type="match status" value="1"/>
</dbReference>
<keyword evidence="6 7" id="KW-0472">Membrane</keyword>
<dbReference type="eggNOG" id="COG1360">
    <property type="taxonomic scope" value="Bacteria"/>
</dbReference>
<dbReference type="STRING" id="204773.HEAR1298"/>
<feature type="compositionally biased region" description="Low complexity" evidence="9">
    <location>
        <begin position="309"/>
        <end position="327"/>
    </location>
</feature>
<feature type="compositionally biased region" description="Polar residues" evidence="9">
    <location>
        <begin position="201"/>
        <end position="220"/>
    </location>
</feature>
<dbReference type="EMBL" id="CU207211">
    <property type="protein sequence ID" value="CAL61471.1"/>
    <property type="molecule type" value="Genomic_DNA"/>
</dbReference>
<dbReference type="Pfam" id="PF00691">
    <property type="entry name" value="OmpA"/>
    <property type="match status" value="1"/>
</dbReference>
<keyword evidence="13" id="KW-1185">Reference proteome</keyword>
<protein>
    <submittedName>
        <fullName evidence="12">Chemotaxis protein MotB (Motility protein B)</fullName>
    </submittedName>
</protein>
<dbReference type="CDD" id="cd07185">
    <property type="entry name" value="OmpA_C-like"/>
    <property type="match status" value="1"/>
</dbReference>